<feature type="domain" description="Sec7/BIG1-like C-terminal" evidence="1">
    <location>
        <begin position="1"/>
        <end position="86"/>
    </location>
</feature>
<organism evidence="2 3">
    <name type="scientific">Liparis tanakae</name>
    <name type="common">Tanaka's snailfish</name>
    <dbReference type="NCBI Taxonomy" id="230148"/>
    <lineage>
        <taxon>Eukaryota</taxon>
        <taxon>Metazoa</taxon>
        <taxon>Chordata</taxon>
        <taxon>Craniata</taxon>
        <taxon>Vertebrata</taxon>
        <taxon>Euteleostomi</taxon>
        <taxon>Actinopterygii</taxon>
        <taxon>Neopterygii</taxon>
        <taxon>Teleostei</taxon>
        <taxon>Neoteleostei</taxon>
        <taxon>Acanthomorphata</taxon>
        <taxon>Eupercaria</taxon>
        <taxon>Perciformes</taxon>
        <taxon>Cottioidei</taxon>
        <taxon>Cottales</taxon>
        <taxon>Liparidae</taxon>
        <taxon>Liparis</taxon>
    </lineage>
</organism>
<accession>A0A4Z2EA31</accession>
<proteinExistence type="predicted"/>
<comment type="caution">
    <text evidence="2">The sequence shown here is derived from an EMBL/GenBank/DDBJ whole genome shotgun (WGS) entry which is preliminary data.</text>
</comment>
<evidence type="ECO:0000259" key="1">
    <source>
        <dbReference type="Pfam" id="PF20252"/>
    </source>
</evidence>
<dbReference type="AlphaFoldDB" id="A0A4Z2EA31"/>
<keyword evidence="3" id="KW-1185">Reference proteome</keyword>
<protein>
    <submittedName>
        <fullName evidence="2">Brefeldin A-inhibited guanine nucleotide-exchange protein 1</fullName>
    </submittedName>
</protein>
<evidence type="ECO:0000313" key="3">
    <source>
        <dbReference type="Proteomes" id="UP000314294"/>
    </source>
</evidence>
<dbReference type="InterPro" id="IPR046455">
    <property type="entry name" value="Sec7/BIG1-like_C"/>
</dbReference>
<dbReference type="OrthoDB" id="8936506at2759"/>
<name>A0A4Z2EA31_9TELE</name>
<dbReference type="EMBL" id="SRLO01012184">
    <property type="protein sequence ID" value="TNN25573.1"/>
    <property type="molecule type" value="Genomic_DNA"/>
</dbReference>
<reference evidence="2 3" key="1">
    <citation type="submission" date="2019-03" db="EMBL/GenBank/DDBJ databases">
        <title>First draft genome of Liparis tanakae, snailfish: a comprehensive survey of snailfish specific genes.</title>
        <authorList>
            <person name="Kim W."/>
            <person name="Song I."/>
            <person name="Jeong J.-H."/>
            <person name="Kim D."/>
            <person name="Kim S."/>
            <person name="Ryu S."/>
            <person name="Song J.Y."/>
            <person name="Lee S.K."/>
        </authorList>
    </citation>
    <scope>NUCLEOTIDE SEQUENCE [LARGE SCALE GENOMIC DNA]</scope>
    <source>
        <tissue evidence="2">Muscle</tissue>
    </source>
</reference>
<dbReference type="Proteomes" id="UP000314294">
    <property type="component" value="Unassembled WGS sequence"/>
</dbReference>
<evidence type="ECO:0000313" key="2">
    <source>
        <dbReference type="EMBL" id="TNN25573.1"/>
    </source>
</evidence>
<gene>
    <name evidence="2" type="primary">ARFGEF1</name>
    <name evidence="2" type="ORF">EYF80_064297</name>
</gene>
<sequence length="165" mass="18804">MYKHMTSAHLFKLLDCLLESHTFAKDFNSNNEQRTALWRAGFKGKSKPNLLKQETSSLACSLRMLFRMYSDLQLQASWPDIQTRLLLRGRCSPPPVPPLGANSCPSLRLQFKPHASCYYPHLCEMMQFDLIPELRAVLRRFFLRIGSVFHIAAPEGTAARAPPTP</sequence>
<dbReference type="Pfam" id="PF20252">
    <property type="entry name" value="BIG2_C"/>
    <property type="match status" value="1"/>
</dbReference>